<accession>A0ACB9PML8</accession>
<comment type="caution">
    <text evidence="1">The sequence shown here is derived from an EMBL/GenBank/DDBJ whole genome shotgun (WGS) entry which is preliminary data.</text>
</comment>
<dbReference type="EMBL" id="CM039429">
    <property type="protein sequence ID" value="KAI4348736.1"/>
    <property type="molecule type" value="Genomic_DNA"/>
</dbReference>
<keyword evidence="2" id="KW-1185">Reference proteome</keyword>
<protein>
    <submittedName>
        <fullName evidence="1">Uncharacterized protein</fullName>
    </submittedName>
</protein>
<evidence type="ECO:0000313" key="1">
    <source>
        <dbReference type="EMBL" id="KAI4348736.1"/>
    </source>
</evidence>
<proteinExistence type="predicted"/>
<reference evidence="1 2" key="1">
    <citation type="journal article" date="2022" name="DNA Res.">
        <title>Chromosomal-level genome assembly of the orchid tree Bauhinia variegata (Leguminosae; Cercidoideae) supports the allotetraploid origin hypothesis of Bauhinia.</title>
        <authorList>
            <person name="Zhong Y."/>
            <person name="Chen Y."/>
            <person name="Zheng D."/>
            <person name="Pang J."/>
            <person name="Liu Y."/>
            <person name="Luo S."/>
            <person name="Meng S."/>
            <person name="Qian L."/>
            <person name="Wei D."/>
            <person name="Dai S."/>
            <person name="Zhou R."/>
        </authorList>
    </citation>
    <scope>NUCLEOTIDE SEQUENCE [LARGE SCALE GENOMIC DNA]</scope>
    <source>
        <strain evidence="1">BV-YZ2020</strain>
    </source>
</reference>
<evidence type="ECO:0000313" key="2">
    <source>
        <dbReference type="Proteomes" id="UP000828941"/>
    </source>
</evidence>
<gene>
    <name evidence="1" type="ORF">L6164_009423</name>
</gene>
<organism evidence="1 2">
    <name type="scientific">Bauhinia variegata</name>
    <name type="common">Purple orchid tree</name>
    <name type="synonym">Phanera variegata</name>
    <dbReference type="NCBI Taxonomy" id="167791"/>
    <lineage>
        <taxon>Eukaryota</taxon>
        <taxon>Viridiplantae</taxon>
        <taxon>Streptophyta</taxon>
        <taxon>Embryophyta</taxon>
        <taxon>Tracheophyta</taxon>
        <taxon>Spermatophyta</taxon>
        <taxon>Magnoliopsida</taxon>
        <taxon>eudicotyledons</taxon>
        <taxon>Gunneridae</taxon>
        <taxon>Pentapetalae</taxon>
        <taxon>rosids</taxon>
        <taxon>fabids</taxon>
        <taxon>Fabales</taxon>
        <taxon>Fabaceae</taxon>
        <taxon>Cercidoideae</taxon>
        <taxon>Cercideae</taxon>
        <taxon>Bauhiniinae</taxon>
        <taxon>Bauhinia</taxon>
    </lineage>
</organism>
<sequence length="137" mass="15790">MDTKLVEFDGNMMHRHKMINKSHLCRDPMTTGFNIPTICLSQLNCPAQSIKHIFSPIQRTTSQATKQITNLLMFLMSNFQLVIHKQPEKHASERNPKKERRRDTIGSGTFMQCNITWTMPKILKVAQPIRSEPNARG</sequence>
<name>A0ACB9PML8_BAUVA</name>
<dbReference type="Proteomes" id="UP000828941">
    <property type="component" value="Chromosome 4"/>
</dbReference>